<evidence type="ECO:0000313" key="1">
    <source>
        <dbReference type="EMBL" id="GAQ81267.1"/>
    </source>
</evidence>
<protein>
    <submittedName>
        <fullName evidence="1">Uncharacterized protein</fullName>
    </submittedName>
</protein>
<organism evidence="1 2">
    <name type="scientific">Klebsormidium nitens</name>
    <name type="common">Green alga</name>
    <name type="synonym">Ulothrix nitens</name>
    <dbReference type="NCBI Taxonomy" id="105231"/>
    <lineage>
        <taxon>Eukaryota</taxon>
        <taxon>Viridiplantae</taxon>
        <taxon>Streptophyta</taxon>
        <taxon>Klebsormidiophyceae</taxon>
        <taxon>Klebsormidiales</taxon>
        <taxon>Klebsormidiaceae</taxon>
        <taxon>Klebsormidium</taxon>
    </lineage>
</organism>
<dbReference type="AlphaFoldDB" id="A0A0U9HN07"/>
<accession>A0A0U9HN07</accession>
<sequence>MLCKQFWEALPALEILEWEIDNADAEQDFLQSMRDKREGLQLKRLALNVAHPSKMQGILQAVTPPARETLEEVYLFLGDKDEEAWADWHSILSLLQECKTLEVLHLAIWAAASPTSGKRVLWQSDQIPPKPFPALRSLTLFGFSFMGDIGTLLQCFPLLESLELFHLEGQNYNLGSTPLKKFYSWGRGDLGFDVRSQALARVPSSLAMLPGFLRSASFAKAAAASILLQLKVDGTKGSAMGRVETYLQQQLDLMVNGNGLSQWTALKLVGALLTAHRKAWADVPGLLEALVAVLKFPPHLQQVGAVALLQVTHDGEARIAIAKVPGVFHNLLAGLDCLACLRVLHRLAQDEGNLCTIKDTPGCVEEVEALLDEGGVDALDRGLHSQNEREELRTFLTEFVATDGAVAE</sequence>
<dbReference type="EMBL" id="DF237024">
    <property type="protein sequence ID" value="GAQ81267.1"/>
    <property type="molecule type" value="Genomic_DNA"/>
</dbReference>
<reference evidence="1 2" key="1">
    <citation type="journal article" date="2014" name="Nat. Commun.">
        <title>Klebsormidium flaccidum genome reveals primary factors for plant terrestrial adaptation.</title>
        <authorList>
            <person name="Hori K."/>
            <person name="Maruyama F."/>
            <person name="Fujisawa T."/>
            <person name="Togashi T."/>
            <person name="Yamamoto N."/>
            <person name="Seo M."/>
            <person name="Sato S."/>
            <person name="Yamada T."/>
            <person name="Mori H."/>
            <person name="Tajima N."/>
            <person name="Moriyama T."/>
            <person name="Ikeuchi M."/>
            <person name="Watanabe M."/>
            <person name="Wada H."/>
            <person name="Kobayashi K."/>
            <person name="Saito M."/>
            <person name="Masuda T."/>
            <person name="Sasaki-Sekimoto Y."/>
            <person name="Mashiguchi K."/>
            <person name="Awai K."/>
            <person name="Shimojima M."/>
            <person name="Masuda S."/>
            <person name="Iwai M."/>
            <person name="Nobusawa T."/>
            <person name="Narise T."/>
            <person name="Kondo S."/>
            <person name="Saito H."/>
            <person name="Sato R."/>
            <person name="Murakawa M."/>
            <person name="Ihara Y."/>
            <person name="Oshima-Yamada Y."/>
            <person name="Ohtaka K."/>
            <person name="Satoh M."/>
            <person name="Sonobe K."/>
            <person name="Ishii M."/>
            <person name="Ohtani R."/>
            <person name="Kanamori-Sato M."/>
            <person name="Honoki R."/>
            <person name="Miyazaki D."/>
            <person name="Mochizuki H."/>
            <person name="Umetsu J."/>
            <person name="Higashi K."/>
            <person name="Shibata D."/>
            <person name="Kamiya Y."/>
            <person name="Sato N."/>
            <person name="Nakamura Y."/>
            <person name="Tabata S."/>
            <person name="Ida S."/>
            <person name="Kurokawa K."/>
            <person name="Ohta H."/>
        </authorList>
    </citation>
    <scope>NUCLEOTIDE SEQUENCE [LARGE SCALE GENOMIC DNA]</scope>
    <source>
        <strain evidence="1 2">NIES-2285</strain>
    </source>
</reference>
<dbReference type="Proteomes" id="UP000054558">
    <property type="component" value="Unassembled WGS sequence"/>
</dbReference>
<name>A0A0U9HN07_KLENI</name>
<proteinExistence type="predicted"/>
<gene>
    <name evidence="1" type="ORF">KFL_000750350</name>
</gene>
<keyword evidence="2" id="KW-1185">Reference proteome</keyword>
<evidence type="ECO:0000313" key="2">
    <source>
        <dbReference type="Proteomes" id="UP000054558"/>
    </source>
</evidence>